<name>A0ABU4K669_9ACTN</name>
<dbReference type="RefSeq" id="WP_319009646.1">
    <property type="nucleotide sequence ID" value="NZ_JAWJZF010000353.1"/>
</dbReference>
<dbReference type="EMBL" id="JAWJZF010000353">
    <property type="protein sequence ID" value="MDX2293232.1"/>
    <property type="molecule type" value="Genomic_DNA"/>
</dbReference>
<evidence type="ECO:0000256" key="2">
    <source>
        <dbReference type="ARBA" id="ARBA00022692"/>
    </source>
</evidence>
<evidence type="ECO:0000256" key="3">
    <source>
        <dbReference type="ARBA" id="ARBA00022989"/>
    </source>
</evidence>
<dbReference type="Proteomes" id="UP001278571">
    <property type="component" value="Unassembled WGS sequence"/>
</dbReference>
<keyword evidence="8" id="KW-1185">Reference proteome</keyword>
<dbReference type="InterPro" id="IPR044878">
    <property type="entry name" value="UbiA_sf"/>
</dbReference>
<evidence type="ECO:0000256" key="1">
    <source>
        <dbReference type="ARBA" id="ARBA00004141"/>
    </source>
</evidence>
<dbReference type="Pfam" id="PF01040">
    <property type="entry name" value="UbiA"/>
    <property type="match status" value="1"/>
</dbReference>
<evidence type="ECO:0000313" key="7">
    <source>
        <dbReference type="EMBL" id="MDX2293232.1"/>
    </source>
</evidence>
<evidence type="ECO:0000256" key="6">
    <source>
        <dbReference type="SAM" id="Phobius"/>
    </source>
</evidence>
<evidence type="ECO:0000313" key="8">
    <source>
        <dbReference type="Proteomes" id="UP001278571"/>
    </source>
</evidence>
<evidence type="ECO:0000256" key="5">
    <source>
        <dbReference type="SAM" id="MobiDB-lite"/>
    </source>
</evidence>
<keyword evidence="3 6" id="KW-1133">Transmembrane helix</keyword>
<feature type="transmembrane region" description="Helical" evidence="6">
    <location>
        <begin position="64"/>
        <end position="84"/>
    </location>
</feature>
<keyword evidence="4 6" id="KW-0472">Membrane</keyword>
<keyword evidence="2 6" id="KW-0812">Transmembrane</keyword>
<gene>
    <name evidence="7" type="ORF">R2363_13730</name>
</gene>
<feature type="transmembrane region" description="Helical" evidence="6">
    <location>
        <begin position="252"/>
        <end position="271"/>
    </location>
</feature>
<dbReference type="CDD" id="cd13963">
    <property type="entry name" value="PT_UbiA_2"/>
    <property type="match status" value="1"/>
</dbReference>
<evidence type="ECO:0000256" key="4">
    <source>
        <dbReference type="ARBA" id="ARBA00023136"/>
    </source>
</evidence>
<comment type="subcellular location">
    <subcellularLocation>
        <location evidence="1">Membrane</location>
        <topology evidence="1">Multi-pass membrane protein</topology>
    </subcellularLocation>
</comment>
<feature type="transmembrane region" description="Helical" evidence="6">
    <location>
        <begin position="222"/>
        <end position="246"/>
    </location>
</feature>
<feature type="transmembrane region" description="Helical" evidence="6">
    <location>
        <begin position="105"/>
        <end position="125"/>
    </location>
</feature>
<accession>A0ABU4K669</accession>
<dbReference type="Gene3D" id="1.10.357.140">
    <property type="entry name" value="UbiA prenyltransferase"/>
    <property type="match status" value="1"/>
</dbReference>
<feature type="transmembrane region" description="Helical" evidence="6">
    <location>
        <begin position="186"/>
        <end position="202"/>
    </location>
</feature>
<comment type="caution">
    <text evidence="7">The sequence shown here is derived from an EMBL/GenBank/DDBJ whole genome shotgun (WGS) entry which is preliminary data.</text>
</comment>
<sequence>MTQLTTDDATRTAETPAPDPSSPPARRRRALPAPLALLRPGQWPKNLLVVPLALLGGGWHGGGAARVGLALGAFVLASSLVYVLNDVADVERDKRHPVKRHRPLASGRMSITAAWTTAAVLSALLAPALHALGPGGALVVGAYLAVNAAYSWKLKHVPLIDVFVVATGFVLRLLGGYEATGRPAEMWLVLTVLAFCLVLILGKRRHELGVSGTGHRPALVGYSAHFLDLVLVLCSGLAVVGYLLYLRTESGFGPYALLTVVCALLALFRYLQVVVVDGGGGEPVRTLLRDRLMLANSAVWGALLLPQLAG</sequence>
<organism evidence="7 8">
    <name type="scientific">Streptomyces roseolus</name>
    <dbReference type="NCBI Taxonomy" id="67358"/>
    <lineage>
        <taxon>Bacteria</taxon>
        <taxon>Bacillati</taxon>
        <taxon>Actinomycetota</taxon>
        <taxon>Actinomycetes</taxon>
        <taxon>Kitasatosporales</taxon>
        <taxon>Streptomycetaceae</taxon>
        <taxon>Streptomyces</taxon>
    </lineage>
</organism>
<feature type="transmembrane region" description="Helical" evidence="6">
    <location>
        <begin position="157"/>
        <end position="174"/>
    </location>
</feature>
<reference evidence="7 8" key="1">
    <citation type="submission" date="2023-10" db="EMBL/GenBank/DDBJ databases">
        <authorList>
            <person name="Wang X.X."/>
        </authorList>
    </citation>
    <scope>NUCLEOTIDE SEQUENCE [LARGE SCALE GENOMIC DNA]</scope>
    <source>
        <strain evidence="7 8">NBRC 12816</strain>
    </source>
</reference>
<protein>
    <submittedName>
        <fullName evidence="7">UbiA prenyltransferase family protein</fullName>
    </submittedName>
</protein>
<feature type="region of interest" description="Disordered" evidence="5">
    <location>
        <begin position="1"/>
        <end position="27"/>
    </location>
</feature>
<proteinExistence type="predicted"/>
<dbReference type="InterPro" id="IPR000537">
    <property type="entry name" value="UbiA_prenyltransferase"/>
</dbReference>